<gene>
    <name evidence="1" type="ORF">CTER_2837</name>
</gene>
<comment type="caution">
    <text evidence="1">The sequence shown here is derived from an EMBL/GenBank/DDBJ whole genome shotgun (WGS) entry which is preliminary data.</text>
</comment>
<evidence type="ECO:0000313" key="1">
    <source>
        <dbReference type="EMBL" id="EMS71278.1"/>
    </source>
</evidence>
<dbReference type="EMBL" id="AORV01000040">
    <property type="protein sequence ID" value="EMS71278.1"/>
    <property type="molecule type" value="Genomic_DNA"/>
</dbReference>
<dbReference type="Proteomes" id="UP000014155">
    <property type="component" value="Unassembled WGS sequence"/>
</dbReference>
<evidence type="ECO:0000313" key="2">
    <source>
        <dbReference type="Proteomes" id="UP000014155"/>
    </source>
</evidence>
<sequence>MIINTKNQALRVDFIPSRPIELIFQDICYDNYHSRHMLIFL</sequence>
<name>S0FS21_RUMCE</name>
<accession>S0FS21</accession>
<dbReference type="AlphaFoldDB" id="S0FS21"/>
<proteinExistence type="predicted"/>
<keyword evidence="2" id="KW-1185">Reference proteome</keyword>
<reference evidence="1 2" key="1">
    <citation type="journal article" date="2013" name="Genome Announc.">
        <title>Draft Genome Sequence of the Cellulolytic, Mesophilic, Anaerobic Bacterium Clostridium termitidis Strain CT1112 (DSM 5398).</title>
        <authorList>
            <person name="Lal S."/>
            <person name="Ramachandran U."/>
            <person name="Zhang X."/>
            <person name="Munir R."/>
            <person name="Sparling R."/>
            <person name="Levin D.B."/>
        </authorList>
    </citation>
    <scope>NUCLEOTIDE SEQUENCE [LARGE SCALE GENOMIC DNA]</scope>
    <source>
        <strain evidence="1 2">CT1112</strain>
    </source>
</reference>
<protein>
    <submittedName>
        <fullName evidence="1">Uncharacterized protein</fullName>
    </submittedName>
</protein>
<organism evidence="1 2">
    <name type="scientific">Ruminiclostridium cellobioparum subsp. termitidis CT1112</name>
    <dbReference type="NCBI Taxonomy" id="1195236"/>
    <lineage>
        <taxon>Bacteria</taxon>
        <taxon>Bacillati</taxon>
        <taxon>Bacillota</taxon>
        <taxon>Clostridia</taxon>
        <taxon>Eubacteriales</taxon>
        <taxon>Oscillospiraceae</taxon>
        <taxon>Ruminiclostridium</taxon>
    </lineage>
</organism>